<evidence type="ECO:0000256" key="1">
    <source>
        <dbReference type="SAM" id="MobiDB-lite"/>
    </source>
</evidence>
<evidence type="ECO:0000313" key="2">
    <source>
        <dbReference type="EMBL" id="QWV13229.1"/>
    </source>
</evidence>
<dbReference type="EMBL" id="CP076686">
    <property type="protein sequence ID" value="QWV13229.1"/>
    <property type="molecule type" value="Genomic_DNA"/>
</dbReference>
<gene>
    <name evidence="2" type="ORF">KQ249_00995</name>
</gene>
<sequence length="192" mass="20312">MISNNTGYLSAINQTGFTGNSTKPAATGGNNLPKEEPPEGTVRISKEAKSLTSGKPLNGGLISVTGEIGTYTLGRMALGIDTMQEWSAKGLLISDDSVVAAGKAFQEAFSQAAEDSGASFAGSSVTLNKHQIMINSQKVPDWFHREYEDMTSSMEDGEMKRSFENGELFFTSPPSVSRANALASYAAVAKSI</sequence>
<evidence type="ECO:0000313" key="3">
    <source>
        <dbReference type="Proteomes" id="UP000683442"/>
    </source>
</evidence>
<name>A0ABX8IJ53_9GAMM</name>
<protein>
    <submittedName>
        <fullName evidence="2">Uncharacterized protein</fullName>
    </submittedName>
</protein>
<dbReference type="RefSeq" id="WP_041645758.1">
    <property type="nucleotide sequence ID" value="NZ_CP076686.1"/>
</dbReference>
<feature type="compositionally biased region" description="Polar residues" evidence="1">
    <location>
        <begin position="19"/>
        <end position="30"/>
    </location>
</feature>
<keyword evidence="3" id="KW-1185">Reference proteome</keyword>
<reference evidence="2 3" key="1">
    <citation type="submission" date="2021-06" db="EMBL/GenBank/DDBJ databases">
        <title>Microbial metabolic specificity influences pelagic lipid remineralization.</title>
        <authorList>
            <person name="Behrendt L."/>
            <person name="Hunter J.E."/>
            <person name="Alcolombri U."/>
            <person name="Smriga S."/>
            <person name="Mincer T."/>
            <person name="Lowenstein D.P."/>
            <person name="Peaudecerf F.J."/>
            <person name="Fernandez V.I."/>
            <person name="Fredricks H."/>
            <person name="Almblad H."/>
            <person name="Harrison J.J."/>
            <person name="Stocker R."/>
            <person name="Van Mooy B.A.S."/>
        </authorList>
    </citation>
    <scope>NUCLEOTIDE SEQUENCE [LARGE SCALE GENOMIC DNA]</scope>
    <source>
        <strain evidence="2 3">HP15-B</strain>
    </source>
</reference>
<dbReference type="GeneID" id="78557982"/>
<dbReference type="Proteomes" id="UP000683442">
    <property type="component" value="Chromosome"/>
</dbReference>
<organism evidence="2 3">
    <name type="scientific">Marinobacter adhaerens</name>
    <dbReference type="NCBI Taxonomy" id="1033846"/>
    <lineage>
        <taxon>Bacteria</taxon>
        <taxon>Pseudomonadati</taxon>
        <taxon>Pseudomonadota</taxon>
        <taxon>Gammaproteobacteria</taxon>
        <taxon>Pseudomonadales</taxon>
        <taxon>Marinobacteraceae</taxon>
        <taxon>Marinobacter</taxon>
    </lineage>
</organism>
<feature type="region of interest" description="Disordered" evidence="1">
    <location>
        <begin position="19"/>
        <end position="43"/>
    </location>
</feature>
<proteinExistence type="predicted"/>
<accession>A0ABX8IJ53</accession>